<reference evidence="1" key="1">
    <citation type="journal article" date="2020" name="Stud. Mycol.">
        <title>101 Dothideomycetes genomes: a test case for predicting lifestyles and emergence of pathogens.</title>
        <authorList>
            <person name="Haridas S."/>
            <person name="Albert R."/>
            <person name="Binder M."/>
            <person name="Bloem J."/>
            <person name="Labutti K."/>
            <person name="Salamov A."/>
            <person name="Andreopoulos B."/>
            <person name="Baker S."/>
            <person name="Barry K."/>
            <person name="Bills G."/>
            <person name="Bluhm B."/>
            <person name="Cannon C."/>
            <person name="Castanera R."/>
            <person name="Culley D."/>
            <person name="Daum C."/>
            <person name="Ezra D."/>
            <person name="Gonzalez J."/>
            <person name="Henrissat B."/>
            <person name="Kuo A."/>
            <person name="Liang C."/>
            <person name="Lipzen A."/>
            <person name="Lutzoni F."/>
            <person name="Magnuson J."/>
            <person name="Mondo S."/>
            <person name="Nolan M."/>
            <person name="Ohm R."/>
            <person name="Pangilinan J."/>
            <person name="Park H.-J."/>
            <person name="Ramirez L."/>
            <person name="Alfaro M."/>
            <person name="Sun H."/>
            <person name="Tritt A."/>
            <person name="Yoshinaga Y."/>
            <person name="Zwiers L.-H."/>
            <person name="Turgeon B."/>
            <person name="Goodwin S."/>
            <person name="Spatafora J."/>
            <person name="Crous P."/>
            <person name="Grigoriev I."/>
        </authorList>
    </citation>
    <scope>NUCLEOTIDE SEQUENCE</scope>
    <source>
        <strain evidence="1">CBS 121739</strain>
    </source>
</reference>
<dbReference type="Proteomes" id="UP000799437">
    <property type="component" value="Unassembled WGS sequence"/>
</dbReference>
<evidence type="ECO:0000313" key="2">
    <source>
        <dbReference type="Proteomes" id="UP000799437"/>
    </source>
</evidence>
<keyword evidence="2" id="KW-1185">Reference proteome</keyword>
<dbReference type="GeneID" id="54486040"/>
<evidence type="ECO:0000313" key="1">
    <source>
        <dbReference type="EMBL" id="KAF2752692.1"/>
    </source>
</evidence>
<dbReference type="RefSeq" id="XP_033595143.1">
    <property type="nucleotide sequence ID" value="XM_033744986.1"/>
</dbReference>
<gene>
    <name evidence="1" type="ORF">EJ05DRAFT_481059</name>
</gene>
<organism evidence="1 2">
    <name type="scientific">Pseudovirgaria hyperparasitica</name>
    <dbReference type="NCBI Taxonomy" id="470096"/>
    <lineage>
        <taxon>Eukaryota</taxon>
        <taxon>Fungi</taxon>
        <taxon>Dikarya</taxon>
        <taxon>Ascomycota</taxon>
        <taxon>Pezizomycotina</taxon>
        <taxon>Dothideomycetes</taxon>
        <taxon>Dothideomycetes incertae sedis</taxon>
        <taxon>Acrospermales</taxon>
        <taxon>Acrospermaceae</taxon>
        <taxon>Pseudovirgaria</taxon>
    </lineage>
</organism>
<protein>
    <submittedName>
        <fullName evidence="1">Uncharacterized protein</fullName>
    </submittedName>
</protein>
<proteinExistence type="predicted"/>
<sequence>MALKDVKNPKKQLRRRLHGLESKVHAYRSRRDFPPADLETLLLRPTARNVLLEDLETASAGTKLARASFATPPRLRNEKVMIRRKSRAIAEMAKSFLPEPPRLRSEFSDKA</sequence>
<dbReference type="AlphaFoldDB" id="A0A6A6VPY9"/>
<dbReference type="EMBL" id="ML996599">
    <property type="protein sequence ID" value="KAF2752692.1"/>
    <property type="molecule type" value="Genomic_DNA"/>
</dbReference>
<accession>A0A6A6VPY9</accession>
<name>A0A6A6VPY9_9PEZI</name>